<dbReference type="GO" id="GO:0009507">
    <property type="term" value="C:chloroplast"/>
    <property type="evidence" value="ECO:0007669"/>
    <property type="project" value="UniProtKB-SubCell"/>
</dbReference>
<dbReference type="InterPro" id="IPR024937">
    <property type="entry name" value="Domain_X"/>
</dbReference>
<evidence type="ECO:0000256" key="2">
    <source>
        <dbReference type="ARBA" id="ARBA00006621"/>
    </source>
</evidence>
<keyword evidence="5 8" id="KW-0507">mRNA processing</keyword>
<keyword evidence="4 11" id="KW-0934">Plastid</keyword>
<evidence type="ECO:0000259" key="10">
    <source>
        <dbReference type="Pfam" id="PF01824"/>
    </source>
</evidence>
<evidence type="ECO:0000256" key="5">
    <source>
        <dbReference type="ARBA" id="ARBA00022664"/>
    </source>
</evidence>
<feature type="domain" description="Maturase MatK N-terminal" evidence="10">
    <location>
        <begin position="1"/>
        <end position="346"/>
    </location>
</feature>
<name>A0A2K9RMV1_9POAL</name>
<dbReference type="InterPro" id="IPR024942">
    <property type="entry name" value="Maturase_MatK_N"/>
</dbReference>
<comment type="similarity">
    <text evidence="2 8">Belongs to the intron maturase 2 family. MatK subfamily.</text>
</comment>
<evidence type="ECO:0000256" key="3">
    <source>
        <dbReference type="ARBA" id="ARBA00022528"/>
    </source>
</evidence>
<dbReference type="AlphaFoldDB" id="A0A2K9RMV1"/>
<dbReference type="EMBL" id="KY562656">
    <property type="protein sequence ID" value="AUT83438.1"/>
    <property type="molecule type" value="Genomic_DNA"/>
</dbReference>
<sequence length="521" mass="63283">MEEFSNSLEKYQFRQQQCLYPLLFQEYTYAFVYNYGFNGSIESVKKLISYDKHKLISYDMKSSLILVKRLIIRIYQSNFLMNSVIQNCNQNQINEYNRFFYSYFFSQMISEGFGFVVEIPFSLRFFFSSSKKEILKLQDLRSIHSIFSFLEDKFYYLNNVLDILIPYPVHFEILVQILQCWIQDISSLHLLRFFLFDHSNSNSIITLKKSVSIFSKENIRLSRFLYNSYVSEYEFLFLFFRKKYSCLRLRSFRSFLERIYFYEKIEHFRIVHHVFLKKTLWIFTDPLMHYLRYQGKVILASKGADLFMKKLKSYLVYFWQYYFHFWSEPNRFHRNQFSYYSFYFIGYFLSVKINYLVVKSQILEDSILIDTLIKRFDTLVPVLPLIRSLSKASLCTVVGHPTSKPIWTDLSDYDIISRFGRIYKNIFHFYSGSSKKRILYRMKYILRLSCAKTLARKHKSTVRTFLQRLGSIFLEEIFTEEEEVLSLVFQKTIHFSLYRSNKERIWYFDITHIHDLIHNET</sequence>
<evidence type="ECO:0000259" key="9">
    <source>
        <dbReference type="Pfam" id="PF01348"/>
    </source>
</evidence>
<dbReference type="Pfam" id="PF01348">
    <property type="entry name" value="Intron_maturas2"/>
    <property type="match status" value="1"/>
</dbReference>
<proteinExistence type="inferred from homology"/>
<dbReference type="GO" id="GO:0006397">
    <property type="term" value="P:mRNA processing"/>
    <property type="evidence" value="ECO:0007669"/>
    <property type="project" value="UniProtKB-KW"/>
</dbReference>
<evidence type="ECO:0000313" key="11">
    <source>
        <dbReference type="EMBL" id="AUT83438.1"/>
    </source>
</evidence>
<evidence type="ECO:0000256" key="8">
    <source>
        <dbReference type="HAMAP-Rule" id="MF_01390"/>
    </source>
</evidence>
<evidence type="ECO:0000256" key="7">
    <source>
        <dbReference type="ARBA" id="ARBA00022884"/>
    </source>
</evidence>
<geneLocation type="plastid" evidence="11"/>
<dbReference type="Pfam" id="PF01824">
    <property type="entry name" value="MatK_N"/>
    <property type="match status" value="1"/>
</dbReference>
<evidence type="ECO:0000256" key="6">
    <source>
        <dbReference type="ARBA" id="ARBA00022694"/>
    </source>
</evidence>
<comment type="subcellular location">
    <subcellularLocation>
        <location evidence="1 8">Plastid</location>
        <location evidence="1 8">Chloroplast</location>
    </subcellularLocation>
</comment>
<dbReference type="InterPro" id="IPR002866">
    <property type="entry name" value="Maturase_MatK"/>
</dbReference>
<organism evidence="11">
    <name type="scientific">Carex flacca</name>
    <dbReference type="NCBI Taxonomy" id="140814"/>
    <lineage>
        <taxon>Eukaryota</taxon>
        <taxon>Viridiplantae</taxon>
        <taxon>Streptophyta</taxon>
        <taxon>Embryophyta</taxon>
        <taxon>Tracheophyta</taxon>
        <taxon>Spermatophyta</taxon>
        <taxon>Magnoliopsida</taxon>
        <taxon>Liliopsida</taxon>
        <taxon>Poales</taxon>
        <taxon>Cyperaceae</taxon>
        <taxon>Cyperoideae</taxon>
        <taxon>Cariceae</taxon>
        <taxon>Carex</taxon>
        <taxon>Carex subgen. Carex</taxon>
    </lineage>
</organism>
<keyword evidence="6 8" id="KW-0819">tRNA processing</keyword>
<feature type="domain" description="Domain X" evidence="9">
    <location>
        <begin position="374"/>
        <end position="486"/>
    </location>
</feature>
<dbReference type="GO" id="GO:0008380">
    <property type="term" value="P:RNA splicing"/>
    <property type="evidence" value="ECO:0007669"/>
    <property type="project" value="UniProtKB-UniRule"/>
</dbReference>
<keyword evidence="3" id="KW-0150">Chloroplast</keyword>
<keyword evidence="7 8" id="KW-0694">RNA-binding</keyword>
<evidence type="ECO:0000256" key="1">
    <source>
        <dbReference type="ARBA" id="ARBA00004229"/>
    </source>
</evidence>
<dbReference type="HAMAP" id="MF_01390">
    <property type="entry name" value="MatK"/>
    <property type="match status" value="1"/>
</dbReference>
<evidence type="ECO:0000256" key="4">
    <source>
        <dbReference type="ARBA" id="ARBA00022640"/>
    </source>
</evidence>
<dbReference type="PANTHER" id="PTHR34811:SF1">
    <property type="entry name" value="MATURASE K"/>
    <property type="match status" value="1"/>
</dbReference>
<dbReference type="GO" id="GO:0008033">
    <property type="term" value="P:tRNA processing"/>
    <property type="evidence" value="ECO:0007669"/>
    <property type="project" value="UniProtKB-KW"/>
</dbReference>
<protein>
    <recommendedName>
        <fullName evidence="8">Maturase K</fullName>
    </recommendedName>
    <alternativeName>
        <fullName evidence="8">Intron maturase</fullName>
    </alternativeName>
</protein>
<gene>
    <name evidence="8 11" type="primary">matK</name>
</gene>
<accession>A0A2K9RMV1</accession>
<dbReference type="GO" id="GO:0003723">
    <property type="term" value="F:RNA binding"/>
    <property type="evidence" value="ECO:0007669"/>
    <property type="project" value="UniProtKB-KW"/>
</dbReference>
<reference evidence="11" key="1">
    <citation type="journal article" date="2018" name="J. ISSAAS">
        <title>Mutation rates in seeds and seed-banking influence substitution rates across the angiosperm phylogeny.</title>
        <authorList>
            <person name="Dann M."/>
            <person name="Bellot S."/>
            <person name="Schepella S."/>
            <person name="Schaefer H."/>
            <person name="Tellier A."/>
        </authorList>
    </citation>
    <scope>NUCLEOTIDE SEQUENCE</scope>
</reference>
<dbReference type="PANTHER" id="PTHR34811">
    <property type="entry name" value="MATURASE K"/>
    <property type="match status" value="1"/>
</dbReference>
<comment type="function">
    <text evidence="8">Usually encoded in the trnK tRNA gene intron. Probably assists in splicing its own and other chloroplast group II introns.</text>
</comment>